<feature type="domain" description="CRAL-TRIO" evidence="1">
    <location>
        <begin position="1"/>
        <end position="98"/>
    </location>
</feature>
<accession>A0A8S9J410</accession>
<dbReference type="SUPFAM" id="SSF52087">
    <property type="entry name" value="CRAL/TRIO domain"/>
    <property type="match status" value="1"/>
</dbReference>
<dbReference type="InterPro" id="IPR036865">
    <property type="entry name" value="CRAL-TRIO_dom_sf"/>
</dbReference>
<name>A0A8S9J410_BRACR</name>
<gene>
    <name evidence="2" type="ORF">F2Q68_00006950</name>
</gene>
<dbReference type="EMBL" id="QGKW02001660">
    <property type="protein sequence ID" value="KAF2577120.1"/>
    <property type="molecule type" value="Genomic_DNA"/>
</dbReference>
<evidence type="ECO:0000313" key="3">
    <source>
        <dbReference type="Proteomes" id="UP000712281"/>
    </source>
</evidence>
<dbReference type="PANTHER" id="PTHR46226">
    <property type="entry name" value="CRAL-TRIO DOMAIN-CONTAINING PROTEIN"/>
    <property type="match status" value="1"/>
</dbReference>
<organism evidence="2 3">
    <name type="scientific">Brassica cretica</name>
    <name type="common">Mustard</name>
    <dbReference type="NCBI Taxonomy" id="69181"/>
    <lineage>
        <taxon>Eukaryota</taxon>
        <taxon>Viridiplantae</taxon>
        <taxon>Streptophyta</taxon>
        <taxon>Embryophyta</taxon>
        <taxon>Tracheophyta</taxon>
        <taxon>Spermatophyta</taxon>
        <taxon>Magnoliopsida</taxon>
        <taxon>eudicotyledons</taxon>
        <taxon>Gunneridae</taxon>
        <taxon>Pentapetalae</taxon>
        <taxon>rosids</taxon>
        <taxon>malvids</taxon>
        <taxon>Brassicales</taxon>
        <taxon>Brassicaceae</taxon>
        <taxon>Brassiceae</taxon>
        <taxon>Brassica</taxon>
    </lineage>
</organism>
<evidence type="ECO:0000259" key="1">
    <source>
        <dbReference type="PROSITE" id="PS50191"/>
    </source>
</evidence>
<dbReference type="Pfam" id="PF00650">
    <property type="entry name" value="CRAL_TRIO"/>
    <property type="match status" value="1"/>
</dbReference>
<proteinExistence type="predicted"/>
<reference evidence="2" key="1">
    <citation type="submission" date="2019-12" db="EMBL/GenBank/DDBJ databases">
        <title>Genome sequencing and annotation of Brassica cretica.</title>
        <authorList>
            <person name="Studholme D.J."/>
            <person name="Sarris P.F."/>
        </authorList>
    </citation>
    <scope>NUCLEOTIDE SEQUENCE</scope>
    <source>
        <strain evidence="2">PFS-001/15</strain>
        <tissue evidence="2">Leaf</tissue>
    </source>
</reference>
<dbReference type="Gene3D" id="3.40.525.10">
    <property type="entry name" value="CRAL-TRIO lipid binding domain"/>
    <property type="match status" value="1"/>
</dbReference>
<protein>
    <recommendedName>
        <fullName evidence="1">CRAL-TRIO domain-containing protein</fullName>
    </recommendedName>
</protein>
<dbReference type="PANTHER" id="PTHR46226:SF8">
    <property type="entry name" value="CRAL-TRIO DOMAIN-CONTAINING PROTEIN"/>
    <property type="match status" value="1"/>
</dbReference>
<dbReference type="PROSITE" id="PS50191">
    <property type="entry name" value="CRAL_TRIO"/>
    <property type="match status" value="1"/>
</dbReference>
<sequence>MGTASEEAVKQLRTLMEDVDDESLRESYRLMTAITTIDDLNYPEKTETYYIVNVPYIFSACWKTIKPLLQERTKKKIQVLKGCGKDELLKVMDYESLPHFCRREGSGSGRHISNGTVDNCFSLDHSFHQELYNYVHQQALVKGSSAPIRHGSVHVKFPEPDTEGTKIFDTLESEFQKLGNDHHKA</sequence>
<comment type="caution">
    <text evidence="2">The sequence shown here is derived from an EMBL/GenBank/DDBJ whole genome shotgun (WGS) entry which is preliminary data.</text>
</comment>
<dbReference type="CDD" id="cd00170">
    <property type="entry name" value="SEC14"/>
    <property type="match status" value="1"/>
</dbReference>
<dbReference type="Proteomes" id="UP000712281">
    <property type="component" value="Unassembled WGS sequence"/>
</dbReference>
<dbReference type="AlphaFoldDB" id="A0A8S9J410"/>
<evidence type="ECO:0000313" key="2">
    <source>
        <dbReference type="EMBL" id="KAF2577120.1"/>
    </source>
</evidence>
<dbReference type="InterPro" id="IPR001251">
    <property type="entry name" value="CRAL-TRIO_dom"/>
</dbReference>